<evidence type="ECO:0000313" key="2">
    <source>
        <dbReference type="EMBL" id="CAD7205953.1"/>
    </source>
</evidence>
<gene>
    <name evidence="2" type="ORF">TDIB3V08_LOCUS12103</name>
</gene>
<dbReference type="EMBL" id="OA577828">
    <property type="protein sequence ID" value="CAD7205953.1"/>
    <property type="molecule type" value="Genomic_DNA"/>
</dbReference>
<accession>A0A7R8ZFQ2</accession>
<sequence length="47" mass="5123">MVTGIRSMAGVRSWPTPSFPEGVEGVTPILTRRRTGYCTITDGSRKP</sequence>
<feature type="region of interest" description="Disordered" evidence="1">
    <location>
        <begin position="1"/>
        <end position="27"/>
    </location>
</feature>
<evidence type="ECO:0000256" key="1">
    <source>
        <dbReference type="SAM" id="MobiDB-lite"/>
    </source>
</evidence>
<reference evidence="2" key="1">
    <citation type="submission" date="2020-11" db="EMBL/GenBank/DDBJ databases">
        <authorList>
            <person name="Tran Van P."/>
        </authorList>
    </citation>
    <scope>NUCLEOTIDE SEQUENCE</scope>
</reference>
<name>A0A7R8ZFQ2_TIMDO</name>
<organism evidence="2">
    <name type="scientific">Timema douglasi</name>
    <name type="common">Walking stick</name>
    <dbReference type="NCBI Taxonomy" id="61478"/>
    <lineage>
        <taxon>Eukaryota</taxon>
        <taxon>Metazoa</taxon>
        <taxon>Ecdysozoa</taxon>
        <taxon>Arthropoda</taxon>
        <taxon>Hexapoda</taxon>
        <taxon>Insecta</taxon>
        <taxon>Pterygota</taxon>
        <taxon>Neoptera</taxon>
        <taxon>Polyneoptera</taxon>
        <taxon>Phasmatodea</taxon>
        <taxon>Timematodea</taxon>
        <taxon>Timematoidea</taxon>
        <taxon>Timematidae</taxon>
        <taxon>Timema</taxon>
    </lineage>
</organism>
<proteinExistence type="predicted"/>
<dbReference type="AlphaFoldDB" id="A0A7R8ZFQ2"/>
<protein>
    <submittedName>
        <fullName evidence="2">Uncharacterized protein</fullName>
    </submittedName>
</protein>